<gene>
    <name evidence="2" type="ORF">EDD40_1534</name>
</gene>
<protein>
    <submittedName>
        <fullName evidence="2">Uncharacterized protein</fullName>
    </submittedName>
</protein>
<dbReference type="RefSeq" id="WP_123742286.1">
    <property type="nucleotide sequence ID" value="NZ_RJKM01000001.1"/>
</dbReference>
<keyword evidence="3" id="KW-1185">Reference proteome</keyword>
<dbReference type="EMBL" id="RJKM01000001">
    <property type="protein sequence ID" value="ROP36269.1"/>
    <property type="molecule type" value="Genomic_DNA"/>
</dbReference>
<evidence type="ECO:0000256" key="1">
    <source>
        <dbReference type="SAM" id="MobiDB-lite"/>
    </source>
</evidence>
<sequence>MAQPKNLHLVIRADVSGLRRAAVGAQRSLDALVATTLAHRAYWKLHAAARAAGRAEKIVRDGRRGDPAFTRPAPLPIDGRAYRNRTRRRTRRTR</sequence>
<feature type="compositionally biased region" description="Basic and acidic residues" evidence="1">
    <location>
        <begin position="54"/>
        <end position="66"/>
    </location>
</feature>
<name>A0A3N1H1B6_9PSEU</name>
<dbReference type="AlphaFoldDB" id="A0A3N1H1B6"/>
<evidence type="ECO:0000313" key="3">
    <source>
        <dbReference type="Proteomes" id="UP000268727"/>
    </source>
</evidence>
<accession>A0A3N1H1B6</accession>
<dbReference type="Proteomes" id="UP000268727">
    <property type="component" value="Unassembled WGS sequence"/>
</dbReference>
<comment type="caution">
    <text evidence="2">The sequence shown here is derived from an EMBL/GenBank/DDBJ whole genome shotgun (WGS) entry which is preliminary data.</text>
</comment>
<organism evidence="2 3">
    <name type="scientific">Saccharothrix texasensis</name>
    <dbReference type="NCBI Taxonomy" id="103734"/>
    <lineage>
        <taxon>Bacteria</taxon>
        <taxon>Bacillati</taxon>
        <taxon>Actinomycetota</taxon>
        <taxon>Actinomycetes</taxon>
        <taxon>Pseudonocardiales</taxon>
        <taxon>Pseudonocardiaceae</taxon>
        <taxon>Saccharothrix</taxon>
    </lineage>
</organism>
<feature type="region of interest" description="Disordered" evidence="1">
    <location>
        <begin position="54"/>
        <end position="94"/>
    </location>
</feature>
<evidence type="ECO:0000313" key="2">
    <source>
        <dbReference type="EMBL" id="ROP36269.1"/>
    </source>
</evidence>
<reference evidence="2 3" key="1">
    <citation type="submission" date="2018-11" db="EMBL/GenBank/DDBJ databases">
        <title>Sequencing the genomes of 1000 actinobacteria strains.</title>
        <authorList>
            <person name="Klenk H.-P."/>
        </authorList>
    </citation>
    <scope>NUCLEOTIDE SEQUENCE [LARGE SCALE GENOMIC DNA]</scope>
    <source>
        <strain evidence="2 3">DSM 44231</strain>
    </source>
</reference>
<proteinExistence type="predicted"/>
<feature type="compositionally biased region" description="Basic residues" evidence="1">
    <location>
        <begin position="82"/>
        <end position="94"/>
    </location>
</feature>